<comment type="caution">
    <text evidence="3">The sequence shown here is derived from an EMBL/GenBank/DDBJ whole genome shotgun (WGS) entry which is preliminary data.</text>
</comment>
<evidence type="ECO:0000313" key="4">
    <source>
        <dbReference type="Proteomes" id="UP000887013"/>
    </source>
</evidence>
<dbReference type="CDD" id="cd00037">
    <property type="entry name" value="CLECT"/>
    <property type="match status" value="1"/>
</dbReference>
<feature type="domain" description="C-type lectin" evidence="2">
    <location>
        <begin position="33"/>
        <end position="155"/>
    </location>
</feature>
<dbReference type="EMBL" id="BMAW01081201">
    <property type="protein sequence ID" value="GFU23341.1"/>
    <property type="molecule type" value="Genomic_DNA"/>
</dbReference>
<dbReference type="PROSITE" id="PS50041">
    <property type="entry name" value="C_TYPE_LECTIN_2"/>
    <property type="match status" value="1"/>
</dbReference>
<feature type="chain" id="PRO_5036496391" evidence="1">
    <location>
        <begin position="24"/>
        <end position="298"/>
    </location>
</feature>
<dbReference type="AlphaFoldDB" id="A0A8X6UJD8"/>
<dbReference type="SUPFAM" id="SSF56436">
    <property type="entry name" value="C-type lectin-like"/>
    <property type="match status" value="2"/>
</dbReference>
<reference evidence="3" key="1">
    <citation type="submission" date="2020-08" db="EMBL/GenBank/DDBJ databases">
        <title>Multicomponent nature underlies the extraordinary mechanical properties of spider dragline silk.</title>
        <authorList>
            <person name="Kono N."/>
            <person name="Nakamura H."/>
            <person name="Mori M."/>
            <person name="Yoshida Y."/>
            <person name="Ohtoshi R."/>
            <person name="Malay A.D."/>
            <person name="Moran D.A.P."/>
            <person name="Tomita M."/>
            <person name="Numata K."/>
            <person name="Arakawa K."/>
        </authorList>
    </citation>
    <scope>NUCLEOTIDE SEQUENCE</scope>
</reference>
<keyword evidence="4" id="KW-1185">Reference proteome</keyword>
<accession>A0A8X6UJD8</accession>
<gene>
    <name evidence="3" type="primary">AVEN_165078_1</name>
    <name evidence="3" type="ORF">NPIL_131591</name>
</gene>
<dbReference type="Gene3D" id="3.10.100.10">
    <property type="entry name" value="Mannose-Binding Protein A, subunit A"/>
    <property type="match status" value="1"/>
</dbReference>
<feature type="signal peptide" evidence="1">
    <location>
        <begin position="1"/>
        <end position="23"/>
    </location>
</feature>
<sequence>MGFIQQLISVVIFIHIYAFCVLGDCPTKLPLGIDGVCYKLQTDLLQFNEALENCDDLEPGSDLVNFLSQTPEKLEKEIKDFIESKIEKAYYWIGFKMVDSSTSKRLEDREWTFDYDNSTVIQKDFKVWAEQPRDSALSCATINGSREFKVVAVDCGGPRVPVVCMKTDDPCKDDHKPFMKYGNHCLLVLSGALEYNKIGAACSPDYPTPVKHGKMQKHVKNAILNSFLGGAIYVGVKRVNNLYIFLNGQMVPDYMWGDGEPRQDHDCAGLALQLDGSVKLRTLSCDSFASSLCSIKGT</sequence>
<dbReference type="InterPro" id="IPR016187">
    <property type="entry name" value="CTDL_fold"/>
</dbReference>
<organism evidence="3 4">
    <name type="scientific">Nephila pilipes</name>
    <name type="common">Giant wood spider</name>
    <name type="synonym">Nephila maculata</name>
    <dbReference type="NCBI Taxonomy" id="299642"/>
    <lineage>
        <taxon>Eukaryota</taxon>
        <taxon>Metazoa</taxon>
        <taxon>Ecdysozoa</taxon>
        <taxon>Arthropoda</taxon>
        <taxon>Chelicerata</taxon>
        <taxon>Arachnida</taxon>
        <taxon>Araneae</taxon>
        <taxon>Araneomorphae</taxon>
        <taxon>Entelegynae</taxon>
        <taxon>Araneoidea</taxon>
        <taxon>Nephilidae</taxon>
        <taxon>Nephila</taxon>
    </lineage>
</organism>
<evidence type="ECO:0000313" key="3">
    <source>
        <dbReference type="EMBL" id="GFU23341.1"/>
    </source>
</evidence>
<evidence type="ECO:0000256" key="1">
    <source>
        <dbReference type="SAM" id="SignalP"/>
    </source>
</evidence>
<name>A0A8X6UJD8_NEPPI</name>
<dbReference type="InterPro" id="IPR016186">
    <property type="entry name" value="C-type_lectin-like/link_sf"/>
</dbReference>
<evidence type="ECO:0000259" key="2">
    <source>
        <dbReference type="PROSITE" id="PS50041"/>
    </source>
</evidence>
<dbReference type="Proteomes" id="UP000887013">
    <property type="component" value="Unassembled WGS sequence"/>
</dbReference>
<dbReference type="OrthoDB" id="6410186at2759"/>
<dbReference type="Pfam" id="PF00059">
    <property type="entry name" value="Lectin_C"/>
    <property type="match status" value="1"/>
</dbReference>
<dbReference type="SMART" id="SM00034">
    <property type="entry name" value="CLECT"/>
    <property type="match status" value="1"/>
</dbReference>
<dbReference type="InterPro" id="IPR001304">
    <property type="entry name" value="C-type_lectin-like"/>
</dbReference>
<protein>
    <submittedName>
        <fullName evidence="3">C-type lectin domain-containing protein</fullName>
    </submittedName>
</protein>
<keyword evidence="1" id="KW-0732">Signal</keyword>
<proteinExistence type="predicted"/>